<sequence>MTIPTAREAQEQARARALEKQENLCKLSQALAVLASASSVSSEREEFLRLVNKEIELYNSMVEKEGTDGEKDAIKAYIAAREESDHATEVAEGDDVSSALVEKVDAMLQNLEKEIDDVDAIIGDRWKLLDSDHDGKVTPEEAASAALYLKDTLGKQGVQELISNLSKDIDGKILVEDIVRLGSRTEHTTSAEERGKCGG</sequence>
<evidence type="ECO:0000313" key="2">
    <source>
        <dbReference type="Proteomes" id="UP000829398"/>
    </source>
</evidence>
<protein>
    <submittedName>
        <fullName evidence="1">Uncharacterized protein</fullName>
    </submittedName>
</protein>
<name>A0ACB8MAW3_CITSI</name>
<organism evidence="1 2">
    <name type="scientific">Citrus sinensis</name>
    <name type="common">Sweet orange</name>
    <name type="synonym">Citrus aurantium var. sinensis</name>
    <dbReference type="NCBI Taxonomy" id="2711"/>
    <lineage>
        <taxon>Eukaryota</taxon>
        <taxon>Viridiplantae</taxon>
        <taxon>Streptophyta</taxon>
        <taxon>Embryophyta</taxon>
        <taxon>Tracheophyta</taxon>
        <taxon>Spermatophyta</taxon>
        <taxon>Magnoliopsida</taxon>
        <taxon>eudicotyledons</taxon>
        <taxon>Gunneridae</taxon>
        <taxon>Pentapetalae</taxon>
        <taxon>rosids</taxon>
        <taxon>malvids</taxon>
        <taxon>Sapindales</taxon>
        <taxon>Rutaceae</taxon>
        <taxon>Aurantioideae</taxon>
        <taxon>Citrus</taxon>
    </lineage>
</organism>
<evidence type="ECO:0000313" key="1">
    <source>
        <dbReference type="EMBL" id="KAH9782706.1"/>
    </source>
</evidence>
<proteinExistence type="predicted"/>
<dbReference type="Proteomes" id="UP000829398">
    <property type="component" value="Chromosome 3"/>
</dbReference>
<dbReference type="EMBL" id="CM039172">
    <property type="protein sequence ID" value="KAH9782706.1"/>
    <property type="molecule type" value="Genomic_DNA"/>
</dbReference>
<gene>
    <name evidence="1" type="ORF">KPL71_009019</name>
</gene>
<comment type="caution">
    <text evidence="1">The sequence shown here is derived from an EMBL/GenBank/DDBJ whole genome shotgun (WGS) entry which is preliminary data.</text>
</comment>
<keyword evidence="2" id="KW-1185">Reference proteome</keyword>
<reference evidence="2" key="1">
    <citation type="journal article" date="2023" name="Hortic. Res.">
        <title>A chromosome-level phased genome enabling allele-level studies in sweet orange: a case study on citrus Huanglongbing tolerance.</title>
        <authorList>
            <person name="Wu B."/>
            <person name="Yu Q."/>
            <person name="Deng Z."/>
            <person name="Duan Y."/>
            <person name="Luo F."/>
            <person name="Gmitter F. Jr."/>
        </authorList>
    </citation>
    <scope>NUCLEOTIDE SEQUENCE [LARGE SCALE GENOMIC DNA]</scope>
    <source>
        <strain evidence="2">cv. Valencia</strain>
    </source>
</reference>
<accession>A0ACB8MAW3</accession>